<proteinExistence type="inferred from homology"/>
<gene>
    <name evidence="2" type="ORF">BN1708_000623</name>
</gene>
<name>A0A0G4LXW5_VERLO</name>
<dbReference type="PANTHER" id="PTHR21235:SF2">
    <property type="entry name" value="IMIDAZOLE GLYCEROL PHOSPHATE SYNTHASE HISHF"/>
    <property type="match status" value="1"/>
</dbReference>
<evidence type="ECO:0000313" key="2">
    <source>
        <dbReference type="EMBL" id="CRK26814.1"/>
    </source>
</evidence>
<reference evidence="2 3" key="1">
    <citation type="submission" date="2015-05" db="EMBL/GenBank/DDBJ databases">
        <authorList>
            <person name="Wang D.B."/>
            <person name="Wang M."/>
        </authorList>
    </citation>
    <scope>NUCLEOTIDE SEQUENCE [LARGE SCALE GENOMIC DNA]</scope>
    <source>
        <strain evidence="2">VL1</strain>
    </source>
</reference>
<keyword evidence="3" id="KW-1185">Reference proteome</keyword>
<evidence type="ECO:0000313" key="3">
    <source>
        <dbReference type="Proteomes" id="UP000044602"/>
    </source>
</evidence>
<dbReference type="Pfam" id="PF00977">
    <property type="entry name" value="His_biosynth"/>
    <property type="match status" value="1"/>
</dbReference>
<dbReference type="SUPFAM" id="SSF51366">
    <property type="entry name" value="Ribulose-phoshate binding barrel"/>
    <property type="match status" value="1"/>
</dbReference>
<keyword evidence="1" id="KW-0028">Amino-acid biosynthesis</keyword>
<organism evidence="2 3">
    <name type="scientific">Verticillium longisporum</name>
    <name type="common">Verticillium dahliae var. longisporum</name>
    <dbReference type="NCBI Taxonomy" id="100787"/>
    <lineage>
        <taxon>Eukaryota</taxon>
        <taxon>Fungi</taxon>
        <taxon>Dikarya</taxon>
        <taxon>Ascomycota</taxon>
        <taxon>Pezizomycotina</taxon>
        <taxon>Sordariomycetes</taxon>
        <taxon>Hypocreomycetidae</taxon>
        <taxon>Glomerellales</taxon>
        <taxon>Plectosphaerellaceae</taxon>
        <taxon>Verticillium</taxon>
    </lineage>
</organism>
<protein>
    <recommendedName>
        <fullName evidence="4">Imidazole glycerol-phosphate synthase</fullName>
    </recommendedName>
</protein>
<keyword evidence="1" id="KW-0368">Histidine biosynthesis</keyword>
<dbReference type="GO" id="GO:0000107">
    <property type="term" value="F:imidazoleglycerol-phosphate synthase activity"/>
    <property type="evidence" value="ECO:0007669"/>
    <property type="project" value="TreeGrafter"/>
</dbReference>
<comment type="similarity">
    <text evidence="1">Belongs to the HisA/HisF family.</text>
</comment>
<dbReference type="InterPro" id="IPR011060">
    <property type="entry name" value="RibuloseP-bd_barrel"/>
</dbReference>
<feature type="non-terminal residue" evidence="2">
    <location>
        <position position="195"/>
    </location>
</feature>
<dbReference type="InterPro" id="IPR013785">
    <property type="entry name" value="Aldolase_TIM"/>
</dbReference>
<evidence type="ECO:0008006" key="4">
    <source>
        <dbReference type="Google" id="ProtNLM"/>
    </source>
</evidence>
<dbReference type="Gene3D" id="3.20.20.70">
    <property type="entry name" value="Aldolase class I"/>
    <property type="match status" value="1"/>
</dbReference>
<dbReference type="AlphaFoldDB" id="A0A0G4LXW5"/>
<dbReference type="EMBL" id="CVQH01020306">
    <property type="protein sequence ID" value="CRK26814.1"/>
    <property type="molecule type" value="Genomic_DNA"/>
</dbReference>
<dbReference type="InterPro" id="IPR050064">
    <property type="entry name" value="IGPS_HisA/HisF"/>
</dbReference>
<dbReference type="PANTHER" id="PTHR21235">
    <property type="entry name" value="IMIDAZOLE GLYCEROL PHOSPHATE SYNTHASE SUBUNIT HISF/H IGP SYNTHASE SUBUNIT HISF/H"/>
    <property type="match status" value="1"/>
</dbReference>
<evidence type="ECO:0000256" key="1">
    <source>
        <dbReference type="RuleBase" id="RU003657"/>
    </source>
</evidence>
<sequence>MLSSNKGMENVRFLQVDTDNVAIEEDEQGPLEAVVSHKGAEAGAAGKRVYVPKPDATRHATVATSQPGPKGEAYCWYACTIKGGRETRDVDVVELAQAVEAMGAGELLLNCIDRDGTNSGFELELIAQVKDAVRIPVIASSGAGHPMHFEEVFEKTRTDAALGAGIFHREEYTVKQVKDFLADKGLKVRQFEGDL</sequence>
<dbReference type="Proteomes" id="UP000044602">
    <property type="component" value="Unassembled WGS sequence"/>
</dbReference>
<dbReference type="STRING" id="100787.A0A0G4LXW5"/>
<dbReference type="InterPro" id="IPR006062">
    <property type="entry name" value="His_biosynth"/>
</dbReference>
<dbReference type="GO" id="GO:0000105">
    <property type="term" value="P:L-histidine biosynthetic process"/>
    <property type="evidence" value="ECO:0007669"/>
    <property type="project" value="UniProtKB-KW"/>
</dbReference>
<accession>A0A0G4LXW5</accession>